<dbReference type="Gene3D" id="3.40.50.1820">
    <property type="entry name" value="alpha/beta hydrolase"/>
    <property type="match status" value="1"/>
</dbReference>
<comment type="function">
    <text evidence="5">Demethylates proteins that have been reversibly carboxymethylated.</text>
</comment>
<comment type="catalytic activity">
    <reaction evidence="4">
        <text>[phosphatase 2A protein]-C-terminal L-leucine methyl ester + H2O = [phosphatase 2A protein]-C-terminal L-leucine + methanol + H(+)</text>
        <dbReference type="Rhea" id="RHEA:48548"/>
        <dbReference type="Rhea" id="RHEA-COMP:12134"/>
        <dbReference type="Rhea" id="RHEA-COMP:12135"/>
        <dbReference type="ChEBI" id="CHEBI:15377"/>
        <dbReference type="ChEBI" id="CHEBI:15378"/>
        <dbReference type="ChEBI" id="CHEBI:17790"/>
        <dbReference type="ChEBI" id="CHEBI:90516"/>
        <dbReference type="ChEBI" id="CHEBI:90517"/>
        <dbReference type="EC" id="3.1.1.89"/>
    </reaction>
</comment>
<evidence type="ECO:0000256" key="2">
    <source>
        <dbReference type="ARBA" id="ARBA00022487"/>
    </source>
</evidence>
<gene>
    <name evidence="9" type="ORF">J437_LFUL008405</name>
</gene>
<keyword evidence="3 5" id="KW-0378">Hydrolase</keyword>
<evidence type="ECO:0000256" key="1">
    <source>
        <dbReference type="ARBA" id="ARBA00008645"/>
    </source>
</evidence>
<name>A0A8K0K7V6_LADFU</name>
<feature type="domain" description="AB hydrolase-1" evidence="8">
    <location>
        <begin position="353"/>
        <end position="431"/>
    </location>
</feature>
<feature type="region of interest" description="Disordered" evidence="7">
    <location>
        <begin position="316"/>
        <end position="335"/>
    </location>
</feature>
<dbReference type="GO" id="GO:0051723">
    <property type="term" value="F:protein methylesterase activity"/>
    <property type="evidence" value="ECO:0007669"/>
    <property type="project" value="UniProtKB-EC"/>
</dbReference>
<dbReference type="OrthoDB" id="194865at2759"/>
<dbReference type="InterPro" id="IPR029058">
    <property type="entry name" value="AB_hydrolase_fold"/>
</dbReference>
<feature type="active site" evidence="6">
    <location>
        <position position="419"/>
    </location>
</feature>
<feature type="active site" evidence="6">
    <location>
        <position position="224"/>
    </location>
</feature>
<dbReference type="AlphaFoldDB" id="A0A8K0K7V6"/>
<keyword evidence="10" id="KW-1185">Reference proteome</keyword>
<dbReference type="EC" id="3.1.1.-" evidence="5"/>
<dbReference type="PIRSF" id="PIRSF022950">
    <property type="entry name" value="PPase_methylesterase_euk"/>
    <property type="match status" value="1"/>
</dbReference>
<dbReference type="Proteomes" id="UP000792457">
    <property type="component" value="Unassembled WGS sequence"/>
</dbReference>
<dbReference type="EMBL" id="KZ308326">
    <property type="protein sequence ID" value="KAG8227533.1"/>
    <property type="molecule type" value="Genomic_DNA"/>
</dbReference>
<dbReference type="InterPro" id="IPR000073">
    <property type="entry name" value="AB_hydrolase_1"/>
</dbReference>
<organism evidence="9 10">
    <name type="scientific">Ladona fulva</name>
    <name type="common">Scarce chaser dragonfly</name>
    <name type="synonym">Libellula fulva</name>
    <dbReference type="NCBI Taxonomy" id="123851"/>
    <lineage>
        <taxon>Eukaryota</taxon>
        <taxon>Metazoa</taxon>
        <taxon>Ecdysozoa</taxon>
        <taxon>Arthropoda</taxon>
        <taxon>Hexapoda</taxon>
        <taxon>Insecta</taxon>
        <taxon>Pterygota</taxon>
        <taxon>Palaeoptera</taxon>
        <taxon>Odonata</taxon>
        <taxon>Epiprocta</taxon>
        <taxon>Anisoptera</taxon>
        <taxon>Libelluloidea</taxon>
        <taxon>Libellulidae</taxon>
        <taxon>Ladona</taxon>
    </lineage>
</organism>
<feature type="region of interest" description="Disordered" evidence="7">
    <location>
        <begin position="1"/>
        <end position="33"/>
    </location>
</feature>
<feature type="domain" description="AB hydrolase-1" evidence="8">
    <location>
        <begin position="84"/>
        <end position="179"/>
    </location>
</feature>
<dbReference type="Pfam" id="PF12697">
    <property type="entry name" value="Abhydrolase_6"/>
    <property type="match status" value="2"/>
</dbReference>
<feature type="compositionally biased region" description="Acidic residues" evidence="7">
    <location>
        <begin position="322"/>
        <end position="331"/>
    </location>
</feature>
<evidence type="ECO:0000256" key="3">
    <source>
        <dbReference type="ARBA" id="ARBA00022801"/>
    </source>
</evidence>
<evidence type="ECO:0000256" key="5">
    <source>
        <dbReference type="PIRNR" id="PIRNR022950"/>
    </source>
</evidence>
<evidence type="ECO:0000313" key="10">
    <source>
        <dbReference type="Proteomes" id="UP000792457"/>
    </source>
</evidence>
<proteinExistence type="inferred from homology"/>
<evidence type="ECO:0000313" key="9">
    <source>
        <dbReference type="EMBL" id="KAG8227533.1"/>
    </source>
</evidence>
<accession>A0A8K0K7V6</accession>
<evidence type="ECO:0000256" key="6">
    <source>
        <dbReference type="PIRSR" id="PIRSR022950-1"/>
    </source>
</evidence>
<reference evidence="9" key="2">
    <citation type="submission" date="2017-10" db="EMBL/GenBank/DDBJ databases">
        <title>Ladona fulva Genome sequencing and assembly.</title>
        <authorList>
            <person name="Murali S."/>
            <person name="Richards S."/>
            <person name="Bandaranaike D."/>
            <person name="Bellair M."/>
            <person name="Blankenburg K."/>
            <person name="Chao H."/>
            <person name="Dinh H."/>
            <person name="Doddapaneni H."/>
            <person name="Dugan-Rocha S."/>
            <person name="Elkadiri S."/>
            <person name="Gnanaolivu R."/>
            <person name="Hernandez B."/>
            <person name="Skinner E."/>
            <person name="Javaid M."/>
            <person name="Lee S."/>
            <person name="Li M."/>
            <person name="Ming W."/>
            <person name="Munidasa M."/>
            <person name="Muniz J."/>
            <person name="Nguyen L."/>
            <person name="Hughes D."/>
            <person name="Osuji N."/>
            <person name="Pu L.-L."/>
            <person name="Puazo M."/>
            <person name="Qu C."/>
            <person name="Quiroz J."/>
            <person name="Raj R."/>
            <person name="Weissenberger G."/>
            <person name="Xin Y."/>
            <person name="Zou X."/>
            <person name="Han Y."/>
            <person name="Worley K."/>
            <person name="Muzny D."/>
            <person name="Gibbs R."/>
        </authorList>
    </citation>
    <scope>NUCLEOTIDE SEQUENCE</scope>
    <source>
        <strain evidence="9">Sampled in the wild</strain>
    </source>
</reference>
<feature type="active site" evidence="6">
    <location>
        <position position="165"/>
    </location>
</feature>
<dbReference type="PANTHER" id="PTHR14189">
    <property type="entry name" value="PROTEIN PHOSPHATASE METHYLESTERASE-1 RELATED"/>
    <property type="match status" value="1"/>
</dbReference>
<dbReference type="SUPFAM" id="SSF53474">
    <property type="entry name" value="alpha/beta-Hydrolases"/>
    <property type="match status" value="1"/>
</dbReference>
<comment type="caution">
    <text evidence="9">The sequence shown here is derived from an EMBL/GenBank/DDBJ whole genome shotgun (WGS) entry which is preliminary data.</text>
</comment>
<evidence type="ECO:0000256" key="4">
    <source>
        <dbReference type="ARBA" id="ARBA00049203"/>
    </source>
</evidence>
<keyword evidence="2 5" id="KW-0719">Serine esterase</keyword>
<dbReference type="InterPro" id="IPR016812">
    <property type="entry name" value="PPase_methylesterase_euk"/>
</dbReference>
<dbReference type="PANTHER" id="PTHR14189:SF0">
    <property type="entry name" value="PROTEIN PHOSPHATASE METHYLESTERASE 1"/>
    <property type="match status" value="1"/>
</dbReference>
<evidence type="ECO:0000256" key="7">
    <source>
        <dbReference type="SAM" id="MobiDB-lite"/>
    </source>
</evidence>
<comment type="similarity">
    <text evidence="1 5">Belongs to the AB hydrolase superfamily.</text>
</comment>
<protein>
    <recommendedName>
        <fullName evidence="5">Protein phosphatase methylesterase 1</fullName>
        <shortName evidence="5">PME-1</shortName>
        <ecNumber evidence="5">3.1.1.-</ecNumber>
    </recommendedName>
</protein>
<reference evidence="9" key="1">
    <citation type="submission" date="2013-04" db="EMBL/GenBank/DDBJ databases">
        <authorList>
            <person name="Qu J."/>
            <person name="Murali S.C."/>
            <person name="Bandaranaike D."/>
            <person name="Bellair M."/>
            <person name="Blankenburg K."/>
            <person name="Chao H."/>
            <person name="Dinh H."/>
            <person name="Doddapaneni H."/>
            <person name="Downs B."/>
            <person name="Dugan-Rocha S."/>
            <person name="Elkadiri S."/>
            <person name="Gnanaolivu R.D."/>
            <person name="Hernandez B."/>
            <person name="Javaid M."/>
            <person name="Jayaseelan J.C."/>
            <person name="Lee S."/>
            <person name="Li M."/>
            <person name="Ming W."/>
            <person name="Munidasa M."/>
            <person name="Muniz J."/>
            <person name="Nguyen L."/>
            <person name="Ongeri F."/>
            <person name="Osuji N."/>
            <person name="Pu L.-L."/>
            <person name="Puazo M."/>
            <person name="Qu C."/>
            <person name="Quiroz J."/>
            <person name="Raj R."/>
            <person name="Weissenberger G."/>
            <person name="Xin Y."/>
            <person name="Zou X."/>
            <person name="Han Y."/>
            <person name="Richards S."/>
            <person name="Worley K."/>
            <person name="Muzny D."/>
            <person name="Gibbs R."/>
        </authorList>
    </citation>
    <scope>NUCLEOTIDE SEQUENCE</scope>
    <source>
        <strain evidence="9">Sampled in the wild</strain>
    </source>
</reference>
<evidence type="ECO:0000259" key="8">
    <source>
        <dbReference type="Pfam" id="PF12697"/>
    </source>
</evidence>
<sequence length="467" mass="50529">MSSLQKSLMKDKLPPIPHGGSSAIGGGLKRLPGRRRDYSPIPWSRYFDDKKDVQVNGNTFRVYIKKSKVAEDDMPPSSDPVPVLVLLHGGGFSALTWALFAESITNQVMCQVIAIDLRGHGDTNTTDDLNLSADTLSSDVIGVIDTLLFEDGQTESQPIILIGHSMGGAVAVHTATKIVETGPGNLGDMGYEDVDVENTAIEKKPTTETLARVTLNLCGVAVIDVVEGTAMDALAGMQSLLRSRPQKFPSLPNAIDVRSGQVRNVESARVSMPGQIKNISTGATATNDIDELLSECNKRGSSSTDLVTSGLGIAESRRNDSISEEEEEIEDGEKSQDVFKKPLQNFNAASSNSGYAWRIDLAKTESFWPGWFKGLSSAFLILPMPKLLLLAGIDRLDKALTVGQMQGKFQMQVLPKCGHAVHEDVPDKVSDVVATFLVRHKFATPTANFNRSVVMAPTPNWSELINH</sequence>